<reference evidence="1 2" key="1">
    <citation type="submission" date="2019-08" db="EMBL/GenBank/DDBJ databases">
        <title>In-depth cultivation of the pig gut microbiome towards novel bacterial diversity and tailored functional studies.</title>
        <authorList>
            <person name="Wylensek D."/>
            <person name="Hitch T.C.A."/>
            <person name="Clavel T."/>
        </authorList>
    </citation>
    <scope>NUCLEOTIDE SEQUENCE [LARGE SCALE GENOMIC DNA]</scope>
    <source>
        <strain evidence="1 2">NM-380-WT-3C1</strain>
    </source>
</reference>
<dbReference type="AlphaFoldDB" id="A0A7X2PFE9"/>
<dbReference type="Proteomes" id="UP000460549">
    <property type="component" value="Unassembled WGS sequence"/>
</dbReference>
<evidence type="ECO:0000313" key="1">
    <source>
        <dbReference type="EMBL" id="MSU07375.1"/>
    </source>
</evidence>
<dbReference type="EMBL" id="VUNN01000062">
    <property type="protein sequence ID" value="MSU07375.1"/>
    <property type="molecule type" value="Genomic_DNA"/>
</dbReference>
<keyword evidence="2" id="KW-1185">Reference proteome</keyword>
<gene>
    <name evidence="1" type="ORF">FYJ80_11560</name>
</gene>
<organism evidence="1 2">
    <name type="scientific">Bullifex porci</name>
    <dbReference type="NCBI Taxonomy" id="2606638"/>
    <lineage>
        <taxon>Bacteria</taxon>
        <taxon>Pseudomonadati</taxon>
        <taxon>Spirochaetota</taxon>
        <taxon>Spirochaetia</taxon>
        <taxon>Spirochaetales</taxon>
        <taxon>Spirochaetaceae</taxon>
        <taxon>Bullifex</taxon>
    </lineage>
</organism>
<accession>A0A7X2PFE9</accession>
<proteinExistence type="predicted"/>
<name>A0A7X2PFE9_9SPIO</name>
<protein>
    <submittedName>
        <fullName evidence="1">Uncharacterized protein</fullName>
    </submittedName>
</protein>
<comment type="caution">
    <text evidence="1">The sequence shown here is derived from an EMBL/GenBank/DDBJ whole genome shotgun (WGS) entry which is preliminary data.</text>
</comment>
<dbReference type="RefSeq" id="WP_154427066.1">
    <property type="nucleotide sequence ID" value="NZ_VUNN01000062.1"/>
</dbReference>
<sequence>MTNENYSIMDVRDLLNHLKNTAVFINTGVPEHILPDSTVLQLLLDFVEDGLCRADIMLLSISENS</sequence>
<evidence type="ECO:0000313" key="2">
    <source>
        <dbReference type="Proteomes" id="UP000460549"/>
    </source>
</evidence>